<dbReference type="Gene3D" id="1.20.58.70">
    <property type="match status" value="1"/>
</dbReference>
<evidence type="ECO:0000256" key="2">
    <source>
        <dbReference type="SAM" id="MobiDB-lite"/>
    </source>
</evidence>
<comment type="caution">
    <text evidence="5">The sequence shown here is derived from an EMBL/GenBank/DDBJ whole genome shotgun (WGS) entry which is preliminary data.</text>
</comment>
<evidence type="ECO:0000313" key="5">
    <source>
        <dbReference type="EMBL" id="KAJ7366386.1"/>
    </source>
</evidence>
<dbReference type="InterPro" id="IPR000727">
    <property type="entry name" value="T_SNARE_dom"/>
</dbReference>
<dbReference type="Gene3D" id="1.20.5.110">
    <property type="match status" value="1"/>
</dbReference>
<dbReference type="PROSITE" id="PS00914">
    <property type="entry name" value="SYNTAXIN"/>
    <property type="match status" value="1"/>
</dbReference>
<dbReference type="GO" id="GO:0006896">
    <property type="term" value="P:Golgi to vacuole transport"/>
    <property type="evidence" value="ECO:0007669"/>
    <property type="project" value="TreeGrafter"/>
</dbReference>
<evidence type="ECO:0000256" key="1">
    <source>
        <dbReference type="ARBA" id="ARBA00009063"/>
    </source>
</evidence>
<reference evidence="5" key="1">
    <citation type="submission" date="2023-03" db="EMBL/GenBank/DDBJ databases">
        <title>Massive genome expansion in bonnet fungi (Mycena s.s.) driven by repeated elements and novel gene families across ecological guilds.</title>
        <authorList>
            <consortium name="Lawrence Berkeley National Laboratory"/>
            <person name="Harder C.B."/>
            <person name="Miyauchi S."/>
            <person name="Viragh M."/>
            <person name="Kuo A."/>
            <person name="Thoen E."/>
            <person name="Andreopoulos B."/>
            <person name="Lu D."/>
            <person name="Skrede I."/>
            <person name="Drula E."/>
            <person name="Henrissat B."/>
            <person name="Morin E."/>
            <person name="Kohler A."/>
            <person name="Barry K."/>
            <person name="LaButti K."/>
            <person name="Morin E."/>
            <person name="Salamov A."/>
            <person name="Lipzen A."/>
            <person name="Mereny Z."/>
            <person name="Hegedus B."/>
            <person name="Baldrian P."/>
            <person name="Stursova M."/>
            <person name="Weitz H."/>
            <person name="Taylor A."/>
            <person name="Grigoriev I.V."/>
            <person name="Nagy L.G."/>
            <person name="Martin F."/>
            <person name="Kauserud H."/>
        </authorList>
    </citation>
    <scope>NUCLEOTIDE SEQUENCE</scope>
    <source>
        <strain evidence="5">CBHHK002</strain>
    </source>
</reference>
<dbReference type="GO" id="GO:0048278">
    <property type="term" value="P:vesicle docking"/>
    <property type="evidence" value="ECO:0007669"/>
    <property type="project" value="TreeGrafter"/>
</dbReference>
<dbReference type="InterPro" id="IPR006011">
    <property type="entry name" value="Syntaxin_N"/>
</dbReference>
<sequence>MSFQDIEAGFGSGPHPARTQPSLNPQSREDASFLELQSSLALQVFKMNANVQGILKLVDQLGTSKDSAALRKSLHDLADTTRAMAKRGSDDLKKLSALQTSLPHQKTALQKTSHDMEMSLVAFQRAQQVSAERQRTVVQGVRMAVDDTPRQEPHPDDTPQQRQVQILQQQLSPHELAYQESLIQEREAEIREIENGIHELSEIFRDLGTLVHQQGDMLDNIESNISNVAADVHGGAEELRTASDYQRKAGRRAACLMLVLVAVTAVVLLAILS</sequence>
<keyword evidence="3" id="KW-0472">Membrane</keyword>
<comment type="similarity">
    <text evidence="1">Belongs to the syntaxin family.</text>
</comment>
<dbReference type="Proteomes" id="UP001218218">
    <property type="component" value="Unassembled WGS sequence"/>
</dbReference>
<dbReference type="PROSITE" id="PS50192">
    <property type="entry name" value="T_SNARE"/>
    <property type="match status" value="1"/>
</dbReference>
<dbReference type="SUPFAM" id="SSF47661">
    <property type="entry name" value="t-snare proteins"/>
    <property type="match status" value="1"/>
</dbReference>
<dbReference type="GO" id="GO:0012505">
    <property type="term" value="C:endomembrane system"/>
    <property type="evidence" value="ECO:0007669"/>
    <property type="project" value="TreeGrafter"/>
</dbReference>
<dbReference type="AlphaFoldDB" id="A0AAD7AQW0"/>
<proteinExistence type="inferred from homology"/>
<dbReference type="GO" id="GO:0006906">
    <property type="term" value="P:vesicle fusion"/>
    <property type="evidence" value="ECO:0007669"/>
    <property type="project" value="TreeGrafter"/>
</dbReference>
<evidence type="ECO:0000313" key="6">
    <source>
        <dbReference type="Proteomes" id="UP001218218"/>
    </source>
</evidence>
<keyword evidence="3" id="KW-1133">Transmembrane helix</keyword>
<evidence type="ECO:0000256" key="3">
    <source>
        <dbReference type="SAM" id="Phobius"/>
    </source>
</evidence>
<keyword evidence="3" id="KW-0812">Transmembrane</keyword>
<dbReference type="InterPro" id="IPR010989">
    <property type="entry name" value="SNARE"/>
</dbReference>
<dbReference type="InterPro" id="IPR045242">
    <property type="entry name" value="Syntaxin"/>
</dbReference>
<dbReference type="GO" id="GO:0000149">
    <property type="term" value="F:SNARE binding"/>
    <property type="evidence" value="ECO:0007669"/>
    <property type="project" value="TreeGrafter"/>
</dbReference>
<accession>A0AAD7AQW0</accession>
<name>A0AAD7AQW0_9AGAR</name>
<organism evidence="5 6">
    <name type="scientific">Mycena albidolilacea</name>
    <dbReference type="NCBI Taxonomy" id="1033008"/>
    <lineage>
        <taxon>Eukaryota</taxon>
        <taxon>Fungi</taxon>
        <taxon>Dikarya</taxon>
        <taxon>Basidiomycota</taxon>
        <taxon>Agaricomycotina</taxon>
        <taxon>Agaricomycetes</taxon>
        <taxon>Agaricomycetidae</taxon>
        <taxon>Agaricales</taxon>
        <taxon>Marasmiineae</taxon>
        <taxon>Mycenaceae</taxon>
        <taxon>Mycena</taxon>
    </lineage>
</organism>
<feature type="transmembrane region" description="Helical" evidence="3">
    <location>
        <begin position="253"/>
        <end position="272"/>
    </location>
</feature>
<dbReference type="CDD" id="cd15840">
    <property type="entry name" value="SNARE_Qa"/>
    <property type="match status" value="1"/>
</dbReference>
<dbReference type="InterPro" id="IPR006012">
    <property type="entry name" value="Syntaxin/epimorphin_CS"/>
</dbReference>
<gene>
    <name evidence="5" type="ORF">DFH08DRAFT_763599</name>
</gene>
<evidence type="ECO:0000259" key="4">
    <source>
        <dbReference type="PROSITE" id="PS50192"/>
    </source>
</evidence>
<feature type="domain" description="T-SNARE coiled-coil homology" evidence="4">
    <location>
        <begin position="180"/>
        <end position="242"/>
    </location>
</feature>
<dbReference type="GO" id="GO:0006886">
    <property type="term" value="P:intracellular protein transport"/>
    <property type="evidence" value="ECO:0007669"/>
    <property type="project" value="InterPro"/>
</dbReference>
<dbReference type="Pfam" id="PF14523">
    <property type="entry name" value="Syntaxin_2"/>
    <property type="match status" value="1"/>
</dbReference>
<dbReference type="EMBL" id="JARIHO010000002">
    <property type="protein sequence ID" value="KAJ7366386.1"/>
    <property type="molecule type" value="Genomic_DNA"/>
</dbReference>
<dbReference type="PANTHER" id="PTHR19957:SF38">
    <property type="entry name" value="LD27581P"/>
    <property type="match status" value="1"/>
</dbReference>
<keyword evidence="6" id="KW-1185">Reference proteome</keyword>
<feature type="region of interest" description="Disordered" evidence="2">
    <location>
        <begin position="1"/>
        <end position="30"/>
    </location>
</feature>
<dbReference type="SMART" id="SM00397">
    <property type="entry name" value="t_SNARE"/>
    <property type="match status" value="1"/>
</dbReference>
<protein>
    <submittedName>
        <fullName evidence="5">t-SNARE</fullName>
    </submittedName>
</protein>
<dbReference type="GO" id="GO:0005484">
    <property type="term" value="F:SNAP receptor activity"/>
    <property type="evidence" value="ECO:0007669"/>
    <property type="project" value="InterPro"/>
</dbReference>
<dbReference type="FunFam" id="1.20.5.110:FF:000059">
    <property type="entry name" value="Related to syntaxin 12"/>
    <property type="match status" value="1"/>
</dbReference>
<dbReference type="GO" id="GO:0031201">
    <property type="term" value="C:SNARE complex"/>
    <property type="evidence" value="ECO:0007669"/>
    <property type="project" value="TreeGrafter"/>
</dbReference>
<dbReference type="PANTHER" id="PTHR19957">
    <property type="entry name" value="SYNTAXIN"/>
    <property type="match status" value="1"/>
</dbReference>
<dbReference type="Pfam" id="PF05739">
    <property type="entry name" value="SNARE"/>
    <property type="match status" value="1"/>
</dbReference>